<evidence type="ECO:0000313" key="1">
    <source>
        <dbReference type="EMBL" id="RCW38280.1"/>
    </source>
</evidence>
<dbReference type="Gene3D" id="2.40.160.20">
    <property type="match status" value="1"/>
</dbReference>
<protein>
    <recommendedName>
        <fullName evidence="3">Outer membrane protein with beta-barrel domain</fullName>
    </recommendedName>
</protein>
<dbReference type="Proteomes" id="UP000252733">
    <property type="component" value="Unassembled WGS sequence"/>
</dbReference>
<evidence type="ECO:0008006" key="3">
    <source>
        <dbReference type="Google" id="ProtNLM"/>
    </source>
</evidence>
<sequence>MHKSAKIAILIFATTLMFSSNSHSQRRRGSLNIAEGMSVTARGGYNMFFGDLVDESRGSFTVGGLIDREMNEMLSARVQLLGGKMQGTQVFPTSGLEYAYFDNVYTEFSIGGSYKPLNHIMGYFRQRTFQPYVHLNAGLVYYSSTEYWGEAGSGPQDEEWRSASEIAPMVSAGGGASFWINPMISANIEITGALPFSDRMDVHDVWYSGDDWQTEVNPVSTDPYDVYYNFMVGVTFVIQDSKLRNDPKYNRKSYIKTRQYYQSKSRRSPARRPSRKRFLFF</sequence>
<evidence type="ECO:0000313" key="2">
    <source>
        <dbReference type="Proteomes" id="UP000252733"/>
    </source>
</evidence>
<keyword evidence="2" id="KW-1185">Reference proteome</keyword>
<reference evidence="1 2" key="1">
    <citation type="submission" date="2018-07" db="EMBL/GenBank/DDBJ databases">
        <title>Freshwater and sediment microbial communities from various areas in North America, analyzing microbe dynamics in response to fracking.</title>
        <authorList>
            <person name="Lamendella R."/>
        </authorList>
    </citation>
    <scope>NUCLEOTIDE SEQUENCE [LARGE SCALE GENOMIC DNA]</scope>
    <source>
        <strain evidence="1 2">160A</strain>
    </source>
</reference>
<dbReference type="InterPro" id="IPR011250">
    <property type="entry name" value="OMP/PagP_B-barrel"/>
</dbReference>
<dbReference type="EMBL" id="QPIZ01000004">
    <property type="protein sequence ID" value="RCW38280.1"/>
    <property type="molecule type" value="Genomic_DNA"/>
</dbReference>
<organism evidence="1 2">
    <name type="scientific">Marinilabilia salmonicolor</name>
    <dbReference type="NCBI Taxonomy" id="989"/>
    <lineage>
        <taxon>Bacteria</taxon>
        <taxon>Pseudomonadati</taxon>
        <taxon>Bacteroidota</taxon>
        <taxon>Bacteroidia</taxon>
        <taxon>Marinilabiliales</taxon>
        <taxon>Marinilabiliaceae</taxon>
        <taxon>Marinilabilia</taxon>
    </lineage>
</organism>
<dbReference type="RefSeq" id="WP_258176657.1">
    <property type="nucleotide sequence ID" value="NZ_PVTS01000006.1"/>
</dbReference>
<dbReference type="SUPFAM" id="SSF56925">
    <property type="entry name" value="OMPA-like"/>
    <property type="match status" value="1"/>
</dbReference>
<comment type="caution">
    <text evidence="1">The sequence shown here is derived from an EMBL/GenBank/DDBJ whole genome shotgun (WGS) entry which is preliminary data.</text>
</comment>
<name>A0A2T0XMQ6_9BACT</name>
<accession>A0A2T0XMQ6</accession>
<dbReference type="AlphaFoldDB" id="A0A2T0XMQ6"/>
<gene>
    <name evidence="1" type="ORF">DFO77_10437</name>
</gene>
<proteinExistence type="predicted"/>